<reference evidence="1" key="1">
    <citation type="journal article" date="2015" name="Nature">
        <title>Complex archaea that bridge the gap between prokaryotes and eukaryotes.</title>
        <authorList>
            <person name="Spang A."/>
            <person name="Saw J.H."/>
            <person name="Jorgensen S.L."/>
            <person name="Zaremba-Niedzwiedzka K."/>
            <person name="Martijn J."/>
            <person name="Lind A.E."/>
            <person name="van Eijk R."/>
            <person name="Schleper C."/>
            <person name="Guy L."/>
            <person name="Ettema T.J."/>
        </authorList>
    </citation>
    <scope>NUCLEOTIDE SEQUENCE</scope>
</reference>
<gene>
    <name evidence="1" type="ORF">LCGC14_2687560</name>
</gene>
<accession>A0A0F9BU74</accession>
<protein>
    <submittedName>
        <fullName evidence="1">Uncharacterized protein</fullName>
    </submittedName>
</protein>
<dbReference type="EMBL" id="LAZR01047545">
    <property type="protein sequence ID" value="KKK93969.1"/>
    <property type="molecule type" value="Genomic_DNA"/>
</dbReference>
<organism evidence="1">
    <name type="scientific">marine sediment metagenome</name>
    <dbReference type="NCBI Taxonomy" id="412755"/>
    <lineage>
        <taxon>unclassified sequences</taxon>
        <taxon>metagenomes</taxon>
        <taxon>ecological metagenomes</taxon>
    </lineage>
</organism>
<name>A0A0F9BU74_9ZZZZ</name>
<sequence length="94" mass="10668">MNIGFDHNMQIVECWICGCLFALPENLYLHAQEKGKGFHCPNGHSLGFGPGRLSELEEELAEAKLTEARLRSSWKGAATENERLLKRLDKKKKK</sequence>
<proteinExistence type="predicted"/>
<dbReference type="AlphaFoldDB" id="A0A0F9BU74"/>
<comment type="caution">
    <text evidence="1">The sequence shown here is derived from an EMBL/GenBank/DDBJ whole genome shotgun (WGS) entry which is preliminary data.</text>
</comment>
<evidence type="ECO:0000313" key="1">
    <source>
        <dbReference type="EMBL" id="KKK93969.1"/>
    </source>
</evidence>